<gene>
    <name evidence="2" type="ORF">ACFSFW_10510</name>
</gene>
<dbReference type="Proteomes" id="UP001597227">
    <property type="component" value="Unassembled WGS sequence"/>
</dbReference>
<dbReference type="PROSITE" id="PS51257">
    <property type="entry name" value="PROKAR_LIPOPROTEIN"/>
    <property type="match status" value="1"/>
</dbReference>
<evidence type="ECO:0000313" key="3">
    <source>
        <dbReference type="Proteomes" id="UP001597227"/>
    </source>
</evidence>
<dbReference type="Pfam" id="PF26353">
    <property type="entry name" value="YhfM"/>
    <property type="match status" value="1"/>
</dbReference>
<dbReference type="RefSeq" id="WP_388037857.1">
    <property type="nucleotide sequence ID" value="NZ_JBHUEK010000017.1"/>
</dbReference>
<evidence type="ECO:0000313" key="2">
    <source>
        <dbReference type="EMBL" id="MFD1779099.1"/>
    </source>
</evidence>
<accession>A0ABW4MMC1</accession>
<dbReference type="InterPro" id="IPR058780">
    <property type="entry name" value="YhfM-like_dom"/>
</dbReference>
<sequence length="136" mass="15906">MKKMMYVIAFIGVISMFITGCSNQEQNIDVQKRTGDENNYEDFKIITNNEQVQRVRKIIDNINWETAKVQMVRPADYRFAFQFKNEAKAVLYELWISPNKDKVELLIDAGKYVQLDRNTSAELFEVLTGEKLSNQK</sequence>
<reference evidence="3" key="1">
    <citation type="journal article" date="2019" name="Int. J. Syst. Evol. Microbiol.">
        <title>The Global Catalogue of Microorganisms (GCM) 10K type strain sequencing project: providing services to taxonomists for standard genome sequencing and annotation.</title>
        <authorList>
            <consortium name="The Broad Institute Genomics Platform"/>
            <consortium name="The Broad Institute Genome Sequencing Center for Infectious Disease"/>
            <person name="Wu L."/>
            <person name="Ma J."/>
        </authorList>
    </citation>
    <scope>NUCLEOTIDE SEQUENCE [LARGE SCALE GENOMIC DNA]</scope>
    <source>
        <strain evidence="3">CCUG 15531</strain>
    </source>
</reference>
<name>A0ABW4MMC1_9BACI</name>
<dbReference type="EMBL" id="JBHUEK010000017">
    <property type="protein sequence ID" value="MFD1779099.1"/>
    <property type="molecule type" value="Genomic_DNA"/>
</dbReference>
<comment type="caution">
    <text evidence="2">The sequence shown here is derived from an EMBL/GenBank/DDBJ whole genome shotgun (WGS) entry which is preliminary data.</text>
</comment>
<keyword evidence="3" id="KW-1185">Reference proteome</keyword>
<feature type="domain" description="YhfM-like" evidence="1">
    <location>
        <begin position="24"/>
        <end position="130"/>
    </location>
</feature>
<evidence type="ECO:0000259" key="1">
    <source>
        <dbReference type="Pfam" id="PF26353"/>
    </source>
</evidence>
<protein>
    <recommendedName>
        <fullName evidence="1">YhfM-like domain-containing protein</fullName>
    </recommendedName>
</protein>
<organism evidence="2 3">
    <name type="scientific">Fredinandcohnia salidurans</name>
    <dbReference type="NCBI Taxonomy" id="2595041"/>
    <lineage>
        <taxon>Bacteria</taxon>
        <taxon>Bacillati</taxon>
        <taxon>Bacillota</taxon>
        <taxon>Bacilli</taxon>
        <taxon>Bacillales</taxon>
        <taxon>Bacillaceae</taxon>
        <taxon>Fredinandcohnia</taxon>
    </lineage>
</organism>
<proteinExistence type="predicted"/>